<protein>
    <submittedName>
        <fullName evidence="7">DUF3336 domain-containing protein</fullName>
    </submittedName>
</protein>
<evidence type="ECO:0000256" key="2">
    <source>
        <dbReference type="ARBA" id="ARBA00022963"/>
    </source>
</evidence>
<keyword evidence="3 4" id="KW-0443">Lipid metabolism</keyword>
<evidence type="ECO:0000256" key="3">
    <source>
        <dbReference type="ARBA" id="ARBA00023098"/>
    </source>
</evidence>
<evidence type="ECO:0000313" key="8">
    <source>
        <dbReference type="Proteomes" id="UP000431462"/>
    </source>
</evidence>
<gene>
    <name evidence="7" type="ORF">FH752_16280</name>
</gene>
<dbReference type="Proteomes" id="UP000431462">
    <property type="component" value="Unassembled WGS sequence"/>
</dbReference>
<keyword evidence="5" id="KW-0812">Transmembrane</keyword>
<keyword evidence="1 4" id="KW-0378">Hydrolase</keyword>
<dbReference type="SUPFAM" id="SSF52151">
    <property type="entry name" value="FabD/lysophospholipase-like"/>
    <property type="match status" value="1"/>
</dbReference>
<dbReference type="PROSITE" id="PS51635">
    <property type="entry name" value="PNPLA"/>
    <property type="match status" value="1"/>
</dbReference>
<comment type="caution">
    <text evidence="4">Lacks conserved residue(s) required for the propagation of feature annotation.</text>
</comment>
<feature type="short sequence motif" description="GXSXG" evidence="4">
    <location>
        <begin position="179"/>
        <end position="183"/>
    </location>
</feature>
<dbReference type="Pfam" id="PF11815">
    <property type="entry name" value="DUF3336"/>
    <property type="match status" value="1"/>
</dbReference>
<dbReference type="AlphaFoldDB" id="A0A844I5D1"/>
<comment type="caution">
    <text evidence="7">The sequence shown here is derived from an EMBL/GenBank/DDBJ whole genome shotgun (WGS) entry which is preliminary data.</text>
</comment>
<dbReference type="InterPro" id="IPR050301">
    <property type="entry name" value="NTE"/>
</dbReference>
<organism evidence="7 8">
    <name type="scientific">Marinobacter adhaerens</name>
    <dbReference type="NCBI Taxonomy" id="1033846"/>
    <lineage>
        <taxon>Bacteria</taxon>
        <taxon>Pseudomonadati</taxon>
        <taxon>Pseudomonadota</taxon>
        <taxon>Gammaproteobacteria</taxon>
        <taxon>Pseudomonadales</taxon>
        <taxon>Marinobacteraceae</taxon>
        <taxon>Marinobacter</taxon>
    </lineage>
</organism>
<evidence type="ECO:0000313" key="7">
    <source>
        <dbReference type="EMBL" id="MTJ00171.1"/>
    </source>
</evidence>
<dbReference type="InterPro" id="IPR016035">
    <property type="entry name" value="Acyl_Trfase/lysoPLipase"/>
</dbReference>
<accession>A0A844I5D1</accession>
<evidence type="ECO:0000259" key="6">
    <source>
        <dbReference type="PROSITE" id="PS51635"/>
    </source>
</evidence>
<dbReference type="PANTHER" id="PTHR14226">
    <property type="entry name" value="NEUROPATHY TARGET ESTERASE/SWISS CHEESE D.MELANOGASTER"/>
    <property type="match status" value="1"/>
</dbReference>
<name>A0A844I5D1_9GAMM</name>
<dbReference type="InterPro" id="IPR021771">
    <property type="entry name" value="Triacylglycerol_lipase_N"/>
</dbReference>
<sequence length="490" mass="54923">MKHASKTRRQLQQQLEQARDYEQWCQAATALDDMDGLLDWREQEETGMLHESLMRKHIGLMDHCRQNGDTRRLIRILQESLYRHLGELSNPDLYTVARSGTNRLVGEFLDAVETSMEFICEHPIPEVTTARKLKMFQDAERVYGRPALMLSGGAAFGIYHIGVTRALWRQDLLPDVMAGSSMGAIVAGAICTRNDKELANFFNHPERIHLNAFRWLGITEGLNAGHAMDPRQLQEHLHYNLGSVSFKEAYEHSGRTLNISVSPTRTQQKPRLLNWLSSPAVLVDSAVMASCAVPGIFPPVTLQARETSGGRESSVPYMPTESWIDGSVHGDLPLMRMARLHNVNKTIVSQANPHVVPFISNHDKSGLSAWAKRAAASLAHGQIATALKLTKQSPHPGIIRPLIEQAHAMTSQQYLGDINIHFPPKVSLYRKVLANPSPEDLEMFINLGEQATWPRLAMIKDQTRISRAFDRCIRQLEADLETENGQVSEG</sequence>
<feature type="active site" description="Nucleophile" evidence="4">
    <location>
        <position position="181"/>
    </location>
</feature>
<feature type="domain" description="PNPLA" evidence="6">
    <location>
        <begin position="148"/>
        <end position="338"/>
    </location>
</feature>
<feature type="active site" description="Proton acceptor" evidence="4">
    <location>
        <position position="325"/>
    </location>
</feature>
<dbReference type="Gene3D" id="3.40.1090.10">
    <property type="entry name" value="Cytosolic phospholipase A2 catalytic domain"/>
    <property type="match status" value="2"/>
</dbReference>
<keyword evidence="5" id="KW-1133">Transmembrane helix</keyword>
<reference evidence="7 8" key="1">
    <citation type="submission" date="2019-06" db="EMBL/GenBank/DDBJ databases">
        <title>Enrichment of Autotrophic Halophilic Microorganisms from Red Sea Brine Pool Using Microbial Electrosynthesis System.</title>
        <authorList>
            <person name="Alqahtani M.F."/>
            <person name="Bajracharya S."/>
            <person name="Katuri K.P."/>
            <person name="Ali M."/>
            <person name="Saikaly P.E."/>
        </authorList>
    </citation>
    <scope>NUCLEOTIDE SEQUENCE [LARGE SCALE GENOMIC DNA]</scope>
    <source>
        <strain evidence="7">MES15</strain>
    </source>
</reference>
<keyword evidence="5" id="KW-0472">Membrane</keyword>
<keyword evidence="2 4" id="KW-0442">Lipid degradation</keyword>
<dbReference type="GO" id="GO:0004806">
    <property type="term" value="F:triacylglycerol lipase activity"/>
    <property type="evidence" value="ECO:0007669"/>
    <property type="project" value="InterPro"/>
</dbReference>
<dbReference type="GO" id="GO:0016042">
    <property type="term" value="P:lipid catabolic process"/>
    <property type="evidence" value="ECO:0007669"/>
    <property type="project" value="UniProtKB-UniRule"/>
</dbReference>
<dbReference type="Pfam" id="PF01734">
    <property type="entry name" value="Patatin"/>
    <property type="match status" value="1"/>
</dbReference>
<dbReference type="PANTHER" id="PTHR14226:SF10">
    <property type="entry name" value="TRIACYLGLYCEROL LIPASE 4-RELATED"/>
    <property type="match status" value="1"/>
</dbReference>
<dbReference type="EMBL" id="VENC01000016">
    <property type="protein sequence ID" value="MTJ00171.1"/>
    <property type="molecule type" value="Genomic_DNA"/>
</dbReference>
<proteinExistence type="predicted"/>
<evidence type="ECO:0000256" key="4">
    <source>
        <dbReference type="PROSITE-ProRule" id="PRU01161"/>
    </source>
</evidence>
<feature type="transmembrane region" description="Helical" evidence="5">
    <location>
        <begin position="142"/>
        <end position="162"/>
    </location>
</feature>
<evidence type="ECO:0000256" key="1">
    <source>
        <dbReference type="ARBA" id="ARBA00022801"/>
    </source>
</evidence>
<evidence type="ECO:0000256" key="5">
    <source>
        <dbReference type="SAM" id="Phobius"/>
    </source>
</evidence>
<dbReference type="InterPro" id="IPR002641">
    <property type="entry name" value="PNPLA_dom"/>
</dbReference>